<reference evidence="16 17" key="1">
    <citation type="submission" date="2018-06" db="EMBL/GenBank/DDBJ databases">
        <authorList>
            <consortium name="Pathogen Informatics"/>
            <person name="Doyle S."/>
        </authorList>
    </citation>
    <scope>NUCLEOTIDE SEQUENCE [LARGE SCALE GENOMIC DNA]</scope>
    <source>
        <strain evidence="16 17">NCTC8985</strain>
    </source>
</reference>
<evidence type="ECO:0000256" key="6">
    <source>
        <dbReference type="ARBA" id="ARBA00022723"/>
    </source>
</evidence>
<keyword evidence="4 13" id="KW-0349">Heme</keyword>
<sequence length="71" mass="8378">MIQYLNVFFYDIYPYICATVFFLGSWLRYDYGQYTWRASSSQMLDKRGMVIWSNLFHIGIWGFSSGTCSAC</sequence>
<dbReference type="EC" id="1.7.99.4" evidence="16"/>
<evidence type="ECO:0000256" key="8">
    <source>
        <dbReference type="ARBA" id="ARBA00022989"/>
    </source>
</evidence>
<dbReference type="InterPro" id="IPR023234">
    <property type="entry name" value="NarG-like_domain"/>
</dbReference>
<keyword evidence="3" id="KW-1003">Cell membrane</keyword>
<dbReference type="Gene3D" id="1.20.950.20">
    <property type="entry name" value="Transmembrane di-heme cytochromes, Chain C"/>
    <property type="match status" value="1"/>
</dbReference>
<dbReference type="GO" id="GO:0009055">
    <property type="term" value="F:electron transfer activity"/>
    <property type="evidence" value="ECO:0007669"/>
    <property type="project" value="TreeGrafter"/>
</dbReference>
<evidence type="ECO:0000256" key="13">
    <source>
        <dbReference type="PIRSR" id="PIRSR603816-1"/>
    </source>
</evidence>
<comment type="subcellular location">
    <subcellularLocation>
        <location evidence="1">Cell membrane</location>
        <topology evidence="1">Multi-pass membrane protein</topology>
    </subcellularLocation>
</comment>
<dbReference type="NCBIfam" id="TIGR00351">
    <property type="entry name" value="narI"/>
    <property type="match status" value="1"/>
</dbReference>
<feature type="transmembrane region" description="Helical" evidence="14">
    <location>
        <begin position="12"/>
        <end position="29"/>
    </location>
</feature>
<keyword evidence="10 13" id="KW-0408">Iron</keyword>
<evidence type="ECO:0000256" key="12">
    <source>
        <dbReference type="ARBA" id="ARBA00023136"/>
    </source>
</evidence>
<feature type="domain" description="NarG-like" evidence="15">
    <location>
        <begin position="6"/>
        <end position="61"/>
    </location>
</feature>
<dbReference type="GO" id="GO:0008940">
    <property type="term" value="F:nitrate reductase activity"/>
    <property type="evidence" value="ECO:0007669"/>
    <property type="project" value="InterPro"/>
</dbReference>
<dbReference type="PANTHER" id="PTHR30598">
    <property type="entry name" value="NITRATE REDUCTASE PRIVATE CHAPERONE, REDOX ENZYME MATURATION PROTEIN REMP FAMILY"/>
    <property type="match status" value="1"/>
</dbReference>
<keyword evidence="11" id="KW-0534">Nitrate assimilation</keyword>
<keyword evidence="2" id="KW-0813">Transport</keyword>
<keyword evidence="5 14" id="KW-0812">Transmembrane</keyword>
<dbReference type="GO" id="GO:0042128">
    <property type="term" value="P:nitrate assimilation"/>
    <property type="evidence" value="ECO:0007669"/>
    <property type="project" value="UniProtKB-KW"/>
</dbReference>
<dbReference type="GO" id="GO:0009325">
    <property type="term" value="C:nitrate reductase complex"/>
    <property type="evidence" value="ECO:0007669"/>
    <property type="project" value="InterPro"/>
</dbReference>
<feature type="binding site" description="axial binding residue" evidence="13">
    <location>
        <position position="57"/>
    </location>
    <ligand>
        <name>heme b</name>
        <dbReference type="ChEBI" id="CHEBI:60344"/>
        <label>1</label>
    </ligand>
    <ligandPart>
        <name>Fe</name>
        <dbReference type="ChEBI" id="CHEBI:18248"/>
    </ligandPart>
</feature>
<evidence type="ECO:0000256" key="11">
    <source>
        <dbReference type="ARBA" id="ARBA00023063"/>
    </source>
</evidence>
<evidence type="ECO:0000256" key="3">
    <source>
        <dbReference type="ARBA" id="ARBA00022475"/>
    </source>
</evidence>
<dbReference type="Proteomes" id="UP000254405">
    <property type="component" value="Unassembled WGS sequence"/>
</dbReference>
<evidence type="ECO:0000256" key="4">
    <source>
        <dbReference type="ARBA" id="ARBA00022617"/>
    </source>
</evidence>
<dbReference type="EMBL" id="UGCO01000001">
    <property type="protein sequence ID" value="STI76033.1"/>
    <property type="molecule type" value="Genomic_DNA"/>
</dbReference>
<dbReference type="GO" id="GO:0019645">
    <property type="term" value="P:anaerobic electron transport chain"/>
    <property type="evidence" value="ECO:0007669"/>
    <property type="project" value="TreeGrafter"/>
</dbReference>
<dbReference type="PANTHER" id="PTHR30598:SF4">
    <property type="entry name" value="RESPIRATORY NITRATE REDUCTASE 2 GAMMA CHAIN"/>
    <property type="match status" value="1"/>
</dbReference>
<protein>
    <submittedName>
        <fullName evidence="16">Respiratory nitrate reductase 2 gamma chain</fullName>
        <ecNumber evidence="16">1.7.99.4</ecNumber>
    </submittedName>
</protein>
<dbReference type="GO" id="GO:0005886">
    <property type="term" value="C:plasma membrane"/>
    <property type="evidence" value="ECO:0007669"/>
    <property type="project" value="UniProtKB-SubCell"/>
</dbReference>
<evidence type="ECO:0000256" key="1">
    <source>
        <dbReference type="ARBA" id="ARBA00004651"/>
    </source>
</evidence>
<dbReference type="SUPFAM" id="SSF103501">
    <property type="entry name" value="Respiratory nitrate reductase 1 gamma chain"/>
    <property type="match status" value="1"/>
</dbReference>
<dbReference type="GO" id="GO:0046872">
    <property type="term" value="F:metal ion binding"/>
    <property type="evidence" value="ECO:0007669"/>
    <property type="project" value="UniProtKB-KW"/>
</dbReference>
<keyword evidence="7" id="KW-0249">Electron transport</keyword>
<dbReference type="InterPro" id="IPR051936">
    <property type="entry name" value="Heme-iron_electron_transfer"/>
</dbReference>
<dbReference type="InterPro" id="IPR036197">
    <property type="entry name" value="NarG-like_sf"/>
</dbReference>
<evidence type="ECO:0000313" key="17">
    <source>
        <dbReference type="Proteomes" id="UP000254405"/>
    </source>
</evidence>
<evidence type="ECO:0000256" key="7">
    <source>
        <dbReference type="ARBA" id="ARBA00022982"/>
    </source>
</evidence>
<evidence type="ECO:0000313" key="16">
    <source>
        <dbReference type="EMBL" id="STI76033.1"/>
    </source>
</evidence>
<proteinExistence type="predicted"/>
<dbReference type="InterPro" id="IPR003816">
    <property type="entry name" value="Nitrate_red_gam"/>
</dbReference>
<keyword evidence="8 14" id="KW-1133">Transmembrane helix</keyword>
<dbReference type="Pfam" id="PF02665">
    <property type="entry name" value="Nitrate_red_gam"/>
    <property type="match status" value="1"/>
</dbReference>
<evidence type="ECO:0000256" key="14">
    <source>
        <dbReference type="SAM" id="Phobius"/>
    </source>
</evidence>
<evidence type="ECO:0000256" key="10">
    <source>
        <dbReference type="ARBA" id="ARBA00023004"/>
    </source>
</evidence>
<keyword evidence="6" id="KW-0479">Metal-binding</keyword>
<evidence type="ECO:0000259" key="15">
    <source>
        <dbReference type="Pfam" id="PF02665"/>
    </source>
</evidence>
<dbReference type="GO" id="GO:0020037">
    <property type="term" value="F:heme binding"/>
    <property type="evidence" value="ECO:0007669"/>
    <property type="project" value="TreeGrafter"/>
</dbReference>
<evidence type="ECO:0000256" key="2">
    <source>
        <dbReference type="ARBA" id="ARBA00022448"/>
    </source>
</evidence>
<organism evidence="16 17">
    <name type="scientific">Escherichia coli</name>
    <dbReference type="NCBI Taxonomy" id="562"/>
    <lineage>
        <taxon>Bacteria</taxon>
        <taxon>Pseudomonadati</taxon>
        <taxon>Pseudomonadota</taxon>
        <taxon>Gammaproteobacteria</taxon>
        <taxon>Enterobacterales</taxon>
        <taxon>Enterobacteriaceae</taxon>
        <taxon>Escherichia</taxon>
    </lineage>
</organism>
<accession>A0A376TH37</accession>
<keyword evidence="9 16" id="KW-0560">Oxidoreductase</keyword>
<evidence type="ECO:0000256" key="9">
    <source>
        <dbReference type="ARBA" id="ARBA00023002"/>
    </source>
</evidence>
<keyword evidence="12 14" id="KW-0472">Membrane</keyword>
<evidence type="ECO:0000256" key="5">
    <source>
        <dbReference type="ARBA" id="ARBA00022692"/>
    </source>
</evidence>
<gene>
    <name evidence="16" type="primary">narV_1</name>
    <name evidence="16" type="ORF">NCTC8985_01278</name>
</gene>
<dbReference type="AlphaFoldDB" id="A0A376TH37"/>
<name>A0A376TH37_ECOLX</name>